<dbReference type="GO" id="GO:0006171">
    <property type="term" value="P:cAMP biosynthetic process"/>
    <property type="evidence" value="ECO:0007669"/>
    <property type="project" value="TreeGrafter"/>
</dbReference>
<accession>A0A2S9JPV1</accession>
<keyword evidence="3 4" id="KW-0472">Membrane</keyword>
<feature type="transmembrane region" description="Helical" evidence="4">
    <location>
        <begin position="147"/>
        <end position="165"/>
    </location>
</feature>
<evidence type="ECO:0000256" key="3">
    <source>
        <dbReference type="ARBA" id="ARBA00023136"/>
    </source>
</evidence>
<comment type="caution">
    <text evidence="7">The sequence shown here is derived from an EMBL/GenBank/DDBJ whole genome shotgun (WGS) entry which is preliminary data.</text>
</comment>
<dbReference type="SUPFAM" id="SSF55073">
    <property type="entry name" value="Nucleotide cyclase"/>
    <property type="match status" value="1"/>
</dbReference>
<dbReference type="Pfam" id="PF00111">
    <property type="entry name" value="Fer2"/>
    <property type="match status" value="1"/>
</dbReference>
<evidence type="ECO:0000259" key="5">
    <source>
        <dbReference type="PROSITE" id="PS50125"/>
    </source>
</evidence>
<dbReference type="InterPro" id="IPR012675">
    <property type="entry name" value="Beta-grasp_dom_sf"/>
</dbReference>
<dbReference type="InterPro" id="IPR001054">
    <property type="entry name" value="A/G_cyclase"/>
</dbReference>
<gene>
    <name evidence="7" type="ORF">C5750_08540</name>
</gene>
<organism evidence="7 8">
    <name type="scientific">Phyllobacterium myrsinacearum</name>
    <dbReference type="NCBI Taxonomy" id="28101"/>
    <lineage>
        <taxon>Bacteria</taxon>
        <taxon>Pseudomonadati</taxon>
        <taxon>Pseudomonadota</taxon>
        <taxon>Alphaproteobacteria</taxon>
        <taxon>Hyphomicrobiales</taxon>
        <taxon>Phyllobacteriaceae</taxon>
        <taxon>Phyllobacterium</taxon>
    </lineage>
</organism>
<keyword evidence="4" id="KW-0812">Transmembrane</keyword>
<dbReference type="GO" id="GO:0005886">
    <property type="term" value="C:plasma membrane"/>
    <property type="evidence" value="ECO:0007669"/>
    <property type="project" value="UniProtKB-SubCell"/>
</dbReference>
<sequence>MTITTIAPVLSERSLRRARLASGLIMLTFLTLHLTNHALNLISLAAAEEGRRWFLAIWRNPVGTTLFYGAAVTHVTLVMRSLYLRRTFYMPAGEALQIILGLVIPLLIIDHVVGTRIRHEISNYYDSYEAVIRGFWITSPFNGIKQTVALIVIWSHGCIGVHFWLRYRQWYQKAAPVLLTVAILLPVLALLGFANAGRTIANMSPASGYGAFPSSGYQGHKNFNATRYASPAERAEVKQDEFLIKTGLYGAFGGGLALVVAMRIHRRWRERATQIEIRYADGESVRVPLGFSVLEASRLGGIPHYAVCGGKGRCSTCRVQVLEGAEMLPPPEPIEQATLTRIGADYGVRLACQLHPTANVSVAPLLVPSLESIVPAGSQQASPGREREIAILFCDIRSFTMLTEARLPYDIVFLLNRYFAIVGQAVERSGGRLDKFIGDGAMALFGLTGSAADGCKNALKAAAVIVKEIEKLNNELAGELSMPLRVAIGIHTGPAIVGAMGYGAVKSLTAIGDTVNVASRLEAVAKEFDVTLVVSEPVISLAASDTAGLEVRDVAIRGRALPLRVYIVPQESSARFG</sequence>
<name>A0A2S9JPV1_9HYPH</name>
<feature type="transmembrane region" description="Helical" evidence="4">
    <location>
        <begin position="20"/>
        <end position="46"/>
    </location>
</feature>
<evidence type="ECO:0000259" key="6">
    <source>
        <dbReference type="PROSITE" id="PS51085"/>
    </source>
</evidence>
<protein>
    <submittedName>
        <fullName evidence="7">Adenylate/guanylate cyclase domain-containing protein</fullName>
    </submittedName>
</protein>
<evidence type="ECO:0000256" key="2">
    <source>
        <dbReference type="ARBA" id="ARBA00022475"/>
    </source>
</evidence>
<dbReference type="PANTHER" id="PTHR43081:SF17">
    <property type="entry name" value="BLL5647 PROTEIN"/>
    <property type="match status" value="1"/>
</dbReference>
<dbReference type="Gene3D" id="3.30.70.1230">
    <property type="entry name" value="Nucleotide cyclase"/>
    <property type="match status" value="1"/>
</dbReference>
<dbReference type="InterPro" id="IPR029787">
    <property type="entry name" value="Nucleotide_cyclase"/>
</dbReference>
<dbReference type="InterPro" id="IPR050697">
    <property type="entry name" value="Adenylyl/Guanylyl_Cyclase_3/4"/>
</dbReference>
<dbReference type="CDD" id="cd07302">
    <property type="entry name" value="CHD"/>
    <property type="match status" value="1"/>
</dbReference>
<dbReference type="PANTHER" id="PTHR43081">
    <property type="entry name" value="ADENYLATE CYCLASE, TERMINAL-DIFFERENTIATION SPECIFIC-RELATED"/>
    <property type="match status" value="1"/>
</dbReference>
<evidence type="ECO:0000313" key="8">
    <source>
        <dbReference type="Proteomes" id="UP000238563"/>
    </source>
</evidence>
<dbReference type="InterPro" id="IPR036010">
    <property type="entry name" value="2Fe-2S_ferredoxin-like_sf"/>
</dbReference>
<keyword evidence="2" id="KW-1003">Cell membrane</keyword>
<feature type="transmembrane region" description="Helical" evidence="4">
    <location>
        <begin position="95"/>
        <end position="114"/>
    </location>
</feature>
<reference evidence="7 8" key="1">
    <citation type="submission" date="2018-02" db="EMBL/GenBank/DDBJ databases">
        <title>The draft genome of Phyllobacterium myrsinacearum DSM5892.</title>
        <authorList>
            <person name="Li L."/>
            <person name="Liu L."/>
            <person name="Zhang X."/>
            <person name="Wang T."/>
        </authorList>
    </citation>
    <scope>NUCLEOTIDE SEQUENCE [LARGE SCALE GENOMIC DNA]</scope>
    <source>
        <strain evidence="7 8">DSM 5892</strain>
    </source>
</reference>
<dbReference type="GO" id="GO:0004016">
    <property type="term" value="F:adenylate cyclase activity"/>
    <property type="evidence" value="ECO:0007669"/>
    <property type="project" value="UniProtKB-ARBA"/>
</dbReference>
<dbReference type="Gene3D" id="3.10.20.30">
    <property type="match status" value="1"/>
</dbReference>
<evidence type="ECO:0000256" key="4">
    <source>
        <dbReference type="SAM" id="Phobius"/>
    </source>
</evidence>
<dbReference type="GO" id="GO:0051536">
    <property type="term" value="F:iron-sulfur cluster binding"/>
    <property type="evidence" value="ECO:0007669"/>
    <property type="project" value="InterPro"/>
</dbReference>
<comment type="subcellular location">
    <subcellularLocation>
        <location evidence="1">Cell membrane</location>
        <topology evidence="1">Multi-pass membrane protein</topology>
    </subcellularLocation>
</comment>
<feature type="domain" description="Guanylate cyclase" evidence="5">
    <location>
        <begin position="390"/>
        <end position="522"/>
    </location>
</feature>
<evidence type="ECO:0000313" key="7">
    <source>
        <dbReference type="EMBL" id="PRD55211.1"/>
    </source>
</evidence>
<feature type="transmembrane region" description="Helical" evidence="4">
    <location>
        <begin position="177"/>
        <end position="196"/>
    </location>
</feature>
<feature type="domain" description="2Fe-2S ferredoxin-type" evidence="6">
    <location>
        <begin position="273"/>
        <end position="373"/>
    </location>
</feature>
<dbReference type="PROSITE" id="PS51085">
    <property type="entry name" value="2FE2S_FER_2"/>
    <property type="match status" value="1"/>
</dbReference>
<dbReference type="Proteomes" id="UP000238563">
    <property type="component" value="Unassembled WGS sequence"/>
</dbReference>
<proteinExistence type="predicted"/>
<dbReference type="PROSITE" id="PS50125">
    <property type="entry name" value="GUANYLATE_CYCLASE_2"/>
    <property type="match status" value="1"/>
</dbReference>
<dbReference type="InterPro" id="IPR001041">
    <property type="entry name" value="2Fe-2S_ferredoxin-type"/>
</dbReference>
<dbReference type="Pfam" id="PF00211">
    <property type="entry name" value="Guanylate_cyc"/>
    <property type="match status" value="1"/>
</dbReference>
<dbReference type="InterPro" id="IPR034804">
    <property type="entry name" value="SQR/QFR_C/D"/>
</dbReference>
<dbReference type="RefSeq" id="WP_105733440.1">
    <property type="nucleotide sequence ID" value="NZ_PVBT01000002.1"/>
</dbReference>
<dbReference type="GO" id="GO:0035556">
    <property type="term" value="P:intracellular signal transduction"/>
    <property type="evidence" value="ECO:0007669"/>
    <property type="project" value="InterPro"/>
</dbReference>
<feature type="transmembrane region" description="Helical" evidence="4">
    <location>
        <begin position="242"/>
        <end position="261"/>
    </location>
</feature>
<dbReference type="SMART" id="SM00044">
    <property type="entry name" value="CYCc"/>
    <property type="match status" value="1"/>
</dbReference>
<dbReference type="AlphaFoldDB" id="A0A2S9JPV1"/>
<keyword evidence="8" id="KW-1185">Reference proteome</keyword>
<dbReference type="SUPFAM" id="SSF81343">
    <property type="entry name" value="Fumarate reductase respiratory complex transmembrane subunits"/>
    <property type="match status" value="1"/>
</dbReference>
<dbReference type="SUPFAM" id="SSF54292">
    <property type="entry name" value="2Fe-2S ferredoxin-like"/>
    <property type="match status" value="1"/>
</dbReference>
<feature type="transmembrane region" description="Helical" evidence="4">
    <location>
        <begin position="66"/>
        <end position="83"/>
    </location>
</feature>
<dbReference type="OrthoDB" id="341967at2"/>
<dbReference type="CDD" id="cd00207">
    <property type="entry name" value="fer2"/>
    <property type="match status" value="1"/>
</dbReference>
<dbReference type="EMBL" id="PVBT01000002">
    <property type="protein sequence ID" value="PRD55211.1"/>
    <property type="molecule type" value="Genomic_DNA"/>
</dbReference>
<keyword evidence="4" id="KW-1133">Transmembrane helix</keyword>
<evidence type="ECO:0000256" key="1">
    <source>
        <dbReference type="ARBA" id="ARBA00004651"/>
    </source>
</evidence>